<keyword evidence="8" id="KW-1185">Reference proteome</keyword>
<evidence type="ECO:0000256" key="1">
    <source>
        <dbReference type="ARBA" id="ARBA00003283"/>
    </source>
</evidence>
<dbReference type="PATRIC" id="fig|52689.4.peg.465"/>
<dbReference type="GO" id="GO:0003677">
    <property type="term" value="F:DNA binding"/>
    <property type="evidence" value="ECO:0007669"/>
    <property type="project" value="UniProtKB-KW"/>
</dbReference>
<gene>
    <name evidence="7" type="ORF">AKG39_06790</name>
</gene>
<dbReference type="Proteomes" id="UP000036873">
    <property type="component" value="Unassembled WGS sequence"/>
</dbReference>
<name>A0A0L6U1G6_9FIRM</name>
<comment type="function">
    <text evidence="1">Site-specific tyrosine recombinase, which acts by catalyzing the cutting and rejoining of the recombining DNA molecules.</text>
</comment>
<evidence type="ECO:0000256" key="2">
    <source>
        <dbReference type="ARBA" id="ARBA00008857"/>
    </source>
</evidence>
<dbReference type="GO" id="GO:0015074">
    <property type="term" value="P:DNA integration"/>
    <property type="evidence" value="ECO:0007669"/>
    <property type="project" value="UniProtKB-KW"/>
</dbReference>
<comment type="caution">
    <text evidence="7">The sequence shown here is derived from an EMBL/GenBank/DDBJ whole genome shotgun (WGS) entry which is preliminary data.</text>
</comment>
<dbReference type="CDD" id="cd01189">
    <property type="entry name" value="INT_ICEBs1_C_like"/>
    <property type="match status" value="1"/>
</dbReference>
<keyword evidence="5" id="KW-0233">DNA recombination</keyword>
<dbReference type="SUPFAM" id="SSF56349">
    <property type="entry name" value="DNA breaking-rejoining enzymes"/>
    <property type="match status" value="1"/>
</dbReference>
<evidence type="ECO:0000259" key="6">
    <source>
        <dbReference type="PROSITE" id="PS51898"/>
    </source>
</evidence>
<sequence>MASKLIEVKKTIGQTFEGKPIRKSFYGKTKREAERKYLEFMKDAESKNRCTQHYTFTEFSKTWLETKKEEVNDNTYKLTYLTNIKVLQATFGKKLLESITQLNLQKFFSSQSGISKSKMDKLYLIANAIFSSAFENNLIDKNPMTKVKKGQVSNPKELRTYTEEQYRFVIDFSKENPYGLGVFIMLKTGLRRSELFALRWENIDFEKKTLSVKNAAVKCEGKYIIDKTKNFSSMRQLPLDDEFVDHLTLQPRRGEFVMILGSNTDQIADLDNWTKRRYNPFMLDLLEYYIAEKEKVKNDEQEKYDVLPKLRIHELRHTYGTLLYRMGTDIYTVSKVLGHSEIKTTTKIYVHDTVEDIRNRIDFSKMP</sequence>
<evidence type="ECO:0000313" key="7">
    <source>
        <dbReference type="EMBL" id="KNZ42338.1"/>
    </source>
</evidence>
<dbReference type="Pfam" id="PF00589">
    <property type="entry name" value="Phage_integrase"/>
    <property type="match status" value="1"/>
</dbReference>
<protein>
    <recommendedName>
        <fullName evidence="6">Tyr recombinase domain-containing protein</fullName>
    </recommendedName>
</protein>
<dbReference type="STRING" id="52689.AKG39_06790"/>
<dbReference type="Gene3D" id="1.10.150.130">
    <property type="match status" value="1"/>
</dbReference>
<keyword evidence="4" id="KW-0238">DNA-binding</keyword>
<dbReference type="AlphaFoldDB" id="A0A0L6U1G6"/>
<proteinExistence type="inferred from homology"/>
<dbReference type="EMBL" id="LGYO01000015">
    <property type="protein sequence ID" value="KNZ42338.1"/>
    <property type="molecule type" value="Genomic_DNA"/>
</dbReference>
<feature type="domain" description="Tyr recombinase" evidence="6">
    <location>
        <begin position="156"/>
        <end position="362"/>
    </location>
</feature>
<dbReference type="InterPro" id="IPR004107">
    <property type="entry name" value="Integrase_SAM-like_N"/>
</dbReference>
<keyword evidence="3" id="KW-0229">DNA integration</keyword>
<dbReference type="Pfam" id="PF14659">
    <property type="entry name" value="Phage_int_SAM_3"/>
    <property type="match status" value="1"/>
</dbReference>
<evidence type="ECO:0000313" key="8">
    <source>
        <dbReference type="Proteomes" id="UP000036873"/>
    </source>
</evidence>
<dbReference type="OrthoDB" id="9769726at2"/>
<dbReference type="InterPro" id="IPR050090">
    <property type="entry name" value="Tyrosine_recombinase_XerCD"/>
</dbReference>
<accession>A0A0L6U1G6</accession>
<dbReference type="PANTHER" id="PTHR30349:SF64">
    <property type="entry name" value="PROPHAGE INTEGRASE INTD-RELATED"/>
    <property type="match status" value="1"/>
</dbReference>
<evidence type="ECO:0000256" key="5">
    <source>
        <dbReference type="ARBA" id="ARBA00023172"/>
    </source>
</evidence>
<dbReference type="InterPro" id="IPR011010">
    <property type="entry name" value="DNA_brk_join_enz"/>
</dbReference>
<dbReference type="RefSeq" id="WP_050739627.1">
    <property type="nucleotide sequence ID" value="NZ_LGYO01000015.1"/>
</dbReference>
<reference evidence="8" key="1">
    <citation type="submission" date="2015-07" db="EMBL/GenBank/DDBJ databases">
        <title>Draft genome sequence of Acetobacterium bakii DSM 8293, a potential psychrophilic chemical producer through syngas fermentation.</title>
        <authorList>
            <person name="Song Y."/>
            <person name="Hwang S."/>
            <person name="Cho B.-K."/>
        </authorList>
    </citation>
    <scope>NUCLEOTIDE SEQUENCE [LARGE SCALE GENOMIC DNA]</scope>
    <source>
        <strain evidence="8">DSM 8239</strain>
    </source>
</reference>
<evidence type="ECO:0000256" key="4">
    <source>
        <dbReference type="ARBA" id="ARBA00023125"/>
    </source>
</evidence>
<dbReference type="GO" id="GO:0006310">
    <property type="term" value="P:DNA recombination"/>
    <property type="evidence" value="ECO:0007669"/>
    <property type="project" value="UniProtKB-KW"/>
</dbReference>
<dbReference type="InterPro" id="IPR010998">
    <property type="entry name" value="Integrase_recombinase_N"/>
</dbReference>
<dbReference type="PANTHER" id="PTHR30349">
    <property type="entry name" value="PHAGE INTEGRASE-RELATED"/>
    <property type="match status" value="1"/>
</dbReference>
<dbReference type="InterPro" id="IPR002104">
    <property type="entry name" value="Integrase_catalytic"/>
</dbReference>
<organism evidence="7 8">
    <name type="scientific">Acetobacterium bakii</name>
    <dbReference type="NCBI Taxonomy" id="52689"/>
    <lineage>
        <taxon>Bacteria</taxon>
        <taxon>Bacillati</taxon>
        <taxon>Bacillota</taxon>
        <taxon>Clostridia</taxon>
        <taxon>Eubacteriales</taxon>
        <taxon>Eubacteriaceae</taxon>
        <taxon>Acetobacterium</taxon>
    </lineage>
</organism>
<dbReference type="Gene3D" id="1.10.443.10">
    <property type="entry name" value="Intergrase catalytic core"/>
    <property type="match status" value="1"/>
</dbReference>
<dbReference type="PROSITE" id="PS51898">
    <property type="entry name" value="TYR_RECOMBINASE"/>
    <property type="match status" value="1"/>
</dbReference>
<evidence type="ECO:0000256" key="3">
    <source>
        <dbReference type="ARBA" id="ARBA00022908"/>
    </source>
</evidence>
<comment type="similarity">
    <text evidence="2">Belongs to the 'phage' integrase family.</text>
</comment>
<dbReference type="InterPro" id="IPR013762">
    <property type="entry name" value="Integrase-like_cat_sf"/>
</dbReference>